<dbReference type="RefSeq" id="WP_274491941.1">
    <property type="nucleotide sequence ID" value="NZ_CP118166.1"/>
</dbReference>
<name>A0AAF0CG01_9PROT</name>
<dbReference type="KEGG" id="hfl:PUV54_09265"/>
<dbReference type="NCBIfam" id="TIGR00842">
    <property type="entry name" value="bcct"/>
    <property type="match status" value="1"/>
</dbReference>
<dbReference type="GO" id="GO:0005886">
    <property type="term" value="C:plasma membrane"/>
    <property type="evidence" value="ECO:0007669"/>
    <property type="project" value="UniProtKB-SubCell"/>
</dbReference>
<feature type="transmembrane region" description="Helical" evidence="8">
    <location>
        <begin position="80"/>
        <end position="98"/>
    </location>
</feature>
<gene>
    <name evidence="9" type="ORF">PUV54_09265</name>
</gene>
<feature type="transmembrane region" description="Helical" evidence="8">
    <location>
        <begin position="502"/>
        <end position="522"/>
    </location>
</feature>
<comment type="subcellular location">
    <subcellularLocation>
        <location evidence="1">Cell membrane</location>
        <topology evidence="1">Multi-pass membrane protein</topology>
    </subcellularLocation>
</comment>
<comment type="similarity">
    <text evidence="2">Belongs to the BCCT transporter (TC 2.A.15) family.</text>
</comment>
<dbReference type="PROSITE" id="PS01303">
    <property type="entry name" value="BCCT"/>
    <property type="match status" value="1"/>
</dbReference>
<feature type="transmembrane region" description="Helical" evidence="8">
    <location>
        <begin position="259"/>
        <end position="281"/>
    </location>
</feature>
<evidence type="ECO:0000256" key="8">
    <source>
        <dbReference type="SAM" id="Phobius"/>
    </source>
</evidence>
<evidence type="ECO:0000256" key="4">
    <source>
        <dbReference type="ARBA" id="ARBA00022475"/>
    </source>
</evidence>
<evidence type="ECO:0000256" key="1">
    <source>
        <dbReference type="ARBA" id="ARBA00004651"/>
    </source>
</evidence>
<protein>
    <submittedName>
        <fullName evidence="9">BCCT family transporter</fullName>
    </submittedName>
</protein>
<dbReference type="Proteomes" id="UP001214043">
    <property type="component" value="Chromosome"/>
</dbReference>
<accession>A0AAF0CG01</accession>
<feature type="transmembrane region" description="Helical" evidence="8">
    <location>
        <begin position="293"/>
        <end position="313"/>
    </location>
</feature>
<dbReference type="InterPro" id="IPR000060">
    <property type="entry name" value="BCCT_transptr"/>
</dbReference>
<evidence type="ECO:0000256" key="2">
    <source>
        <dbReference type="ARBA" id="ARBA00005658"/>
    </source>
</evidence>
<feature type="transmembrane region" description="Helical" evidence="8">
    <location>
        <begin position="41"/>
        <end position="60"/>
    </location>
</feature>
<evidence type="ECO:0000256" key="5">
    <source>
        <dbReference type="ARBA" id="ARBA00022692"/>
    </source>
</evidence>
<keyword evidence="10" id="KW-1185">Reference proteome</keyword>
<feature type="transmembrane region" description="Helical" evidence="8">
    <location>
        <begin position="428"/>
        <end position="447"/>
    </location>
</feature>
<sequence>MTAEEETLPEELAPEESVYETDYQTGQDNIKFLGLDIHNPVFFMSAGLILSFAIITLTFSSTSGEFLTAARDWTLKRFDWFFVVATNIVFLFCLFVGLSSFGKIRLGGPDAKPEFGTLSWLSMLFSAGVGIGMVFYGAAEPTAYYTDWFGTPLDVEPRSAEAERLAFSATIFHWGVTPWAIYAVVGLSLAFFTFNKGLPLTIRSTFYPLLGERVWGWPGHLIDLLAVVATLFGLATSLGLGAKQAASGLHFLFGIDNGLATQVILIASITAMAIFSVVRGLDGGVRVLSNVNIVLALLLLAYVILAGPTLGILQSYGVNAFSYVTDSLRLSNWIGREDTEWFHGWTIFYWAWWISWSPFVGMFIARVSRGRTIREFLAAVLVMPVIVAVIWFSSFGYTAIDQVKSGVGSLSGGVSEVSLVLFQMLENLPFAEISSLVAIILLIVFFVTSSDSGSLVIDSITAGGKLHAPIPQRVFWATMEGLVAIVLLVGGGSAALTALQAGAITTGLPFTLVLLACCVSLWRGLASETPVSD</sequence>
<dbReference type="Pfam" id="PF02028">
    <property type="entry name" value="BCCT"/>
    <property type="match status" value="1"/>
</dbReference>
<evidence type="ECO:0000256" key="7">
    <source>
        <dbReference type="ARBA" id="ARBA00023136"/>
    </source>
</evidence>
<evidence type="ECO:0000256" key="6">
    <source>
        <dbReference type="ARBA" id="ARBA00022989"/>
    </source>
</evidence>
<keyword evidence="5 8" id="KW-0812">Transmembrane</keyword>
<feature type="transmembrane region" description="Helical" evidence="8">
    <location>
        <begin position="347"/>
        <end position="365"/>
    </location>
</feature>
<dbReference type="PANTHER" id="PTHR30047:SF7">
    <property type="entry name" value="HIGH-AFFINITY CHOLINE TRANSPORT PROTEIN"/>
    <property type="match status" value="1"/>
</dbReference>
<reference evidence="9" key="1">
    <citation type="submission" date="2023-02" db="EMBL/GenBank/DDBJ databases">
        <title>Genome sequence of Hyphococcus flavus.</title>
        <authorList>
            <person name="Rong J.-C."/>
            <person name="Zhao Q."/>
            <person name="Yi M."/>
            <person name="Wu J.-Y."/>
        </authorList>
    </citation>
    <scope>NUCLEOTIDE SEQUENCE</scope>
    <source>
        <strain evidence="9">MCCC 1K03223</strain>
    </source>
</reference>
<keyword evidence="4" id="KW-1003">Cell membrane</keyword>
<feature type="transmembrane region" description="Helical" evidence="8">
    <location>
        <begin position="171"/>
        <end position="194"/>
    </location>
</feature>
<feature type="transmembrane region" description="Helical" evidence="8">
    <location>
        <begin position="377"/>
        <end position="400"/>
    </location>
</feature>
<evidence type="ECO:0000313" key="9">
    <source>
        <dbReference type="EMBL" id="WDI30147.1"/>
    </source>
</evidence>
<keyword evidence="6 8" id="KW-1133">Transmembrane helix</keyword>
<dbReference type="AlphaFoldDB" id="A0AAF0CG01"/>
<dbReference type="EMBL" id="CP118166">
    <property type="protein sequence ID" value="WDI30147.1"/>
    <property type="molecule type" value="Genomic_DNA"/>
</dbReference>
<keyword evidence="7 8" id="KW-0472">Membrane</keyword>
<organism evidence="9 10">
    <name type="scientific">Hyphococcus flavus</name>
    <dbReference type="NCBI Taxonomy" id="1866326"/>
    <lineage>
        <taxon>Bacteria</taxon>
        <taxon>Pseudomonadati</taxon>
        <taxon>Pseudomonadota</taxon>
        <taxon>Alphaproteobacteria</taxon>
        <taxon>Parvularculales</taxon>
        <taxon>Parvularculaceae</taxon>
        <taxon>Hyphococcus</taxon>
    </lineage>
</organism>
<keyword evidence="3" id="KW-0813">Transport</keyword>
<feature type="transmembrane region" description="Helical" evidence="8">
    <location>
        <begin position="215"/>
        <end position="239"/>
    </location>
</feature>
<dbReference type="InterPro" id="IPR018093">
    <property type="entry name" value="BCCT_CS"/>
</dbReference>
<dbReference type="PANTHER" id="PTHR30047">
    <property type="entry name" value="HIGH-AFFINITY CHOLINE TRANSPORT PROTEIN-RELATED"/>
    <property type="match status" value="1"/>
</dbReference>
<feature type="transmembrane region" description="Helical" evidence="8">
    <location>
        <begin position="118"/>
        <end position="139"/>
    </location>
</feature>
<feature type="transmembrane region" description="Helical" evidence="8">
    <location>
        <begin position="474"/>
        <end position="496"/>
    </location>
</feature>
<proteinExistence type="inferred from homology"/>
<evidence type="ECO:0000313" key="10">
    <source>
        <dbReference type="Proteomes" id="UP001214043"/>
    </source>
</evidence>
<evidence type="ECO:0000256" key="3">
    <source>
        <dbReference type="ARBA" id="ARBA00022448"/>
    </source>
</evidence>
<dbReference type="GO" id="GO:0022857">
    <property type="term" value="F:transmembrane transporter activity"/>
    <property type="evidence" value="ECO:0007669"/>
    <property type="project" value="InterPro"/>
</dbReference>